<feature type="transmembrane region" description="Helical" evidence="6">
    <location>
        <begin position="7"/>
        <end position="27"/>
    </location>
</feature>
<keyword evidence="5 6" id="KW-0472">Membrane</keyword>
<feature type="transmembrane region" description="Helical" evidence="6">
    <location>
        <begin position="58"/>
        <end position="79"/>
    </location>
</feature>
<comment type="subcellular location">
    <subcellularLocation>
        <location evidence="1">Cell membrane</location>
        <topology evidence="1">Multi-pass membrane protein</topology>
    </subcellularLocation>
</comment>
<dbReference type="Pfam" id="PF02653">
    <property type="entry name" value="BPD_transp_2"/>
    <property type="match status" value="1"/>
</dbReference>
<dbReference type="InterPro" id="IPR043428">
    <property type="entry name" value="LivM-like"/>
</dbReference>
<evidence type="ECO:0000256" key="2">
    <source>
        <dbReference type="ARBA" id="ARBA00022475"/>
    </source>
</evidence>
<evidence type="ECO:0000313" key="8">
    <source>
        <dbReference type="Proteomes" id="UP000290819"/>
    </source>
</evidence>
<dbReference type="CDD" id="cd06581">
    <property type="entry name" value="TM_PBP1_LivM_like"/>
    <property type="match status" value="1"/>
</dbReference>
<protein>
    <recommendedName>
        <fullName evidence="9">Branched-chain amino acid ABC transporter permease</fullName>
    </recommendedName>
</protein>
<accession>A0A4Q1UFJ8</accession>
<dbReference type="RefSeq" id="WP_129276107.1">
    <property type="nucleotide sequence ID" value="NZ_MZXW01000057.1"/>
</dbReference>
<feature type="transmembrane region" description="Helical" evidence="6">
    <location>
        <begin position="290"/>
        <end position="313"/>
    </location>
</feature>
<evidence type="ECO:0000256" key="6">
    <source>
        <dbReference type="SAM" id="Phobius"/>
    </source>
</evidence>
<evidence type="ECO:0000256" key="4">
    <source>
        <dbReference type="ARBA" id="ARBA00022989"/>
    </source>
</evidence>
<dbReference type="Proteomes" id="UP000290819">
    <property type="component" value="Unassembled WGS sequence"/>
</dbReference>
<feature type="transmembrane region" description="Helical" evidence="6">
    <location>
        <begin position="166"/>
        <end position="185"/>
    </location>
</feature>
<keyword evidence="3 6" id="KW-0812">Transmembrane</keyword>
<keyword evidence="4 6" id="KW-1133">Transmembrane helix</keyword>
<keyword evidence="8" id="KW-1185">Reference proteome</keyword>
<dbReference type="OrthoDB" id="9814461at2"/>
<feature type="transmembrane region" description="Helical" evidence="6">
    <location>
        <begin position="85"/>
        <end position="108"/>
    </location>
</feature>
<dbReference type="InterPro" id="IPR001851">
    <property type="entry name" value="ABC_transp_permease"/>
</dbReference>
<evidence type="ECO:0000256" key="3">
    <source>
        <dbReference type="ARBA" id="ARBA00022692"/>
    </source>
</evidence>
<dbReference type="AlphaFoldDB" id="A0A4Q1UFJ8"/>
<gene>
    <name evidence="7" type="ORF">B5V03_40640</name>
</gene>
<evidence type="ECO:0000313" key="7">
    <source>
        <dbReference type="EMBL" id="RXT33368.1"/>
    </source>
</evidence>
<organism evidence="7 8">
    <name type="scientific">Bradyrhizobium betae</name>
    <dbReference type="NCBI Taxonomy" id="244734"/>
    <lineage>
        <taxon>Bacteria</taxon>
        <taxon>Pseudomonadati</taxon>
        <taxon>Pseudomonadota</taxon>
        <taxon>Alphaproteobacteria</taxon>
        <taxon>Hyphomicrobiales</taxon>
        <taxon>Nitrobacteraceae</taxon>
        <taxon>Bradyrhizobium</taxon>
    </lineage>
</organism>
<dbReference type="PANTHER" id="PTHR30482:SF20">
    <property type="entry name" value="HIGH-AFFINITY BRANCHED-CHAIN AMINO ACID TRANSPORT SYSTEM PERMEASE PROTEIN LIVM"/>
    <property type="match status" value="1"/>
</dbReference>
<feature type="transmembrane region" description="Helical" evidence="6">
    <location>
        <begin position="214"/>
        <end position="234"/>
    </location>
</feature>
<evidence type="ECO:0008006" key="9">
    <source>
        <dbReference type="Google" id="ProtNLM"/>
    </source>
</evidence>
<reference evidence="7 8" key="1">
    <citation type="submission" date="2017-03" db="EMBL/GenBank/DDBJ databases">
        <authorList>
            <person name="Safronova V.I."/>
            <person name="Sazanova A.L."/>
            <person name="Chirak E.R."/>
        </authorList>
    </citation>
    <scope>NUCLEOTIDE SEQUENCE [LARGE SCALE GENOMIC DNA]</scope>
    <source>
        <strain evidence="7 8">Opo-243</strain>
    </source>
</reference>
<evidence type="ECO:0000256" key="1">
    <source>
        <dbReference type="ARBA" id="ARBA00004651"/>
    </source>
</evidence>
<dbReference type="PANTHER" id="PTHR30482">
    <property type="entry name" value="HIGH-AFFINITY BRANCHED-CHAIN AMINO ACID TRANSPORT SYSTEM PERMEASE"/>
    <property type="match status" value="1"/>
</dbReference>
<feature type="transmembrane region" description="Helical" evidence="6">
    <location>
        <begin position="254"/>
        <end position="278"/>
    </location>
</feature>
<proteinExistence type="predicted"/>
<sequence>MKSRVSLPSWLALSVTALILLVLPRLIGTDYYLHIAIISLVFVILATSLDILVGYSGLLSLCHTAFFAFGAYAAALLFLHFQMSLWLTMFAGGVFAASIAWLLGLLVLSVRGHRFIITTVIFAEIGRLIAYNWTDLTQGQIGLSGIRPPVFDLPGLPRIDFSSREAYYYLALVVTTTCVTIIWRITHSPIGWRMLALRENEALAEASGVDTRRIATTAFVSSAFFAGLAGAVYAHYTGFVSPDLFYFTYTTTMLIMVFLGGKGTIIGPVMGAVLFTILPEALRVTANYRLMTFSAILLVLVVFAPEGLVGLFARIRRRFAGQGSVQDA</sequence>
<feature type="transmembrane region" description="Helical" evidence="6">
    <location>
        <begin position="33"/>
        <end position="53"/>
    </location>
</feature>
<dbReference type="GO" id="GO:0005886">
    <property type="term" value="C:plasma membrane"/>
    <property type="evidence" value="ECO:0007669"/>
    <property type="project" value="UniProtKB-SubCell"/>
</dbReference>
<evidence type="ECO:0000256" key="5">
    <source>
        <dbReference type="ARBA" id="ARBA00023136"/>
    </source>
</evidence>
<dbReference type="GO" id="GO:0015658">
    <property type="term" value="F:branched-chain amino acid transmembrane transporter activity"/>
    <property type="evidence" value="ECO:0007669"/>
    <property type="project" value="InterPro"/>
</dbReference>
<dbReference type="EMBL" id="MZXW01000057">
    <property type="protein sequence ID" value="RXT33368.1"/>
    <property type="molecule type" value="Genomic_DNA"/>
</dbReference>
<name>A0A4Q1UFJ8_9BRAD</name>
<comment type="caution">
    <text evidence="7">The sequence shown here is derived from an EMBL/GenBank/DDBJ whole genome shotgun (WGS) entry which is preliminary data.</text>
</comment>
<keyword evidence="2" id="KW-1003">Cell membrane</keyword>